<organism evidence="1 2">
    <name type="scientific">Veillonella montpellierensis DNF00314</name>
    <dbReference type="NCBI Taxonomy" id="1401067"/>
    <lineage>
        <taxon>Bacteria</taxon>
        <taxon>Bacillati</taxon>
        <taxon>Bacillota</taxon>
        <taxon>Negativicutes</taxon>
        <taxon>Veillonellales</taxon>
        <taxon>Veillonellaceae</taxon>
        <taxon>Veillonella</taxon>
    </lineage>
</organism>
<dbReference type="PIRSF" id="PIRSF018637">
    <property type="entry name" value="TrmK"/>
    <property type="match status" value="1"/>
</dbReference>
<dbReference type="Pfam" id="PF12847">
    <property type="entry name" value="Methyltransf_18"/>
    <property type="match status" value="1"/>
</dbReference>
<proteinExistence type="predicted"/>
<protein>
    <submittedName>
        <fullName evidence="1">Aminobenzoate synthetase</fullName>
    </submittedName>
</protein>
<evidence type="ECO:0000313" key="2">
    <source>
        <dbReference type="Proteomes" id="UP000029628"/>
    </source>
</evidence>
<keyword evidence="2" id="KW-1185">Reference proteome</keyword>
<dbReference type="Gene3D" id="3.40.50.150">
    <property type="entry name" value="Vaccinia Virus protein VP39"/>
    <property type="match status" value="1"/>
</dbReference>
<dbReference type="InterPro" id="IPR006901">
    <property type="entry name" value="TrmK"/>
</dbReference>
<comment type="caution">
    <text evidence="1">The sequence shown here is derived from an EMBL/GenBank/DDBJ whole genome shotgun (WGS) entry which is preliminary data.</text>
</comment>
<dbReference type="EMBL" id="JRNT01000006">
    <property type="protein sequence ID" value="KGF47918.1"/>
    <property type="molecule type" value="Genomic_DNA"/>
</dbReference>
<dbReference type="Proteomes" id="UP000029628">
    <property type="component" value="Unassembled WGS sequence"/>
</dbReference>
<dbReference type="SUPFAM" id="SSF53335">
    <property type="entry name" value="S-adenosyl-L-methionine-dependent methyltransferases"/>
    <property type="match status" value="1"/>
</dbReference>
<name>A0A096ALG6_9FIRM</name>
<dbReference type="PANTHER" id="PTHR38451">
    <property type="entry name" value="TRNA (ADENINE(22)-N(1))-METHYLTRANSFERASE"/>
    <property type="match status" value="1"/>
</dbReference>
<sequence>MKRCTVKLTKRLQAILDIVPQAGVIADVGTDHGYLAVAMIKEKKAGRVIAIDVNARPLETAKRYIESCQLTPYIECRLSNGLQNTRVGELTGAVICGMGGFLMRDIIREAPELLDFYVVQPQNGQAELRQYMVEEGYCIIKEIIMYDMGKLYQAWLAIKKDLLDPISFDKDIYANLPKDSILWMVGALVAEERPLLWRQYIENFIHQYQSVLESMTIALRRTNKFIKTQQCIKELEELL</sequence>
<dbReference type="InterPro" id="IPR029063">
    <property type="entry name" value="SAM-dependent_MTases_sf"/>
</dbReference>
<gene>
    <name evidence="1" type="ORF">HMPREF0872_02175</name>
</gene>
<dbReference type="AlphaFoldDB" id="A0A096ALG6"/>
<dbReference type="PANTHER" id="PTHR38451:SF1">
    <property type="entry name" value="TRNA (ADENINE(22)-N(1))-METHYLTRANSFERASE"/>
    <property type="match status" value="1"/>
</dbReference>
<dbReference type="eggNOG" id="COG2384">
    <property type="taxonomic scope" value="Bacteria"/>
</dbReference>
<dbReference type="GO" id="GO:0160105">
    <property type="term" value="F:tRNA (adenine(22)-N1)-methyltransferase activity"/>
    <property type="evidence" value="ECO:0007669"/>
    <property type="project" value="InterPro"/>
</dbReference>
<evidence type="ECO:0000313" key="1">
    <source>
        <dbReference type="EMBL" id="KGF47918.1"/>
    </source>
</evidence>
<accession>A0A096ALG6</accession>
<reference evidence="1 2" key="1">
    <citation type="submission" date="2014-07" db="EMBL/GenBank/DDBJ databases">
        <authorList>
            <person name="McCorrison J."/>
            <person name="Sanka R."/>
            <person name="Torralba M."/>
            <person name="Gillis M."/>
            <person name="Haft D.H."/>
            <person name="Methe B."/>
            <person name="Sutton G."/>
            <person name="Nelson K.E."/>
        </authorList>
    </citation>
    <scope>NUCLEOTIDE SEQUENCE [LARGE SCALE GENOMIC DNA]</scope>
    <source>
        <strain evidence="1 2">DNF00314</strain>
    </source>
</reference>